<dbReference type="PANTHER" id="PTHR36223:SF5">
    <property type="entry name" value="BETA-LACTAMASE-TYPE TRANSPEPTIDASE FOLD DOMAIN CONTAINING PROTEIN"/>
    <property type="match status" value="1"/>
</dbReference>
<feature type="region of interest" description="Disordered" evidence="1">
    <location>
        <begin position="587"/>
        <end position="609"/>
    </location>
</feature>
<reference evidence="5" key="3">
    <citation type="submission" date="2025-04" db="UniProtKB">
        <authorList>
            <consortium name="RefSeq"/>
        </authorList>
    </citation>
    <scope>IDENTIFICATION</scope>
    <source>
        <strain evidence="5">CBS 781.70</strain>
    </source>
</reference>
<dbReference type="GeneID" id="54418104"/>
<dbReference type="RefSeq" id="XP_033534718.1">
    <property type="nucleotide sequence ID" value="XM_033677534.1"/>
</dbReference>
<feature type="region of interest" description="Disordered" evidence="1">
    <location>
        <begin position="200"/>
        <end position="229"/>
    </location>
</feature>
<feature type="region of interest" description="Disordered" evidence="1">
    <location>
        <begin position="310"/>
        <end position="363"/>
    </location>
</feature>
<evidence type="ECO:0000256" key="1">
    <source>
        <dbReference type="SAM" id="MobiDB-lite"/>
    </source>
</evidence>
<proteinExistence type="predicted"/>
<dbReference type="Pfam" id="PF25534">
    <property type="entry name" value="DUF7918"/>
    <property type="match status" value="1"/>
</dbReference>
<feature type="compositionally biased region" description="Basic and acidic residues" evidence="1">
    <location>
        <begin position="207"/>
        <end position="219"/>
    </location>
</feature>
<dbReference type="EMBL" id="ML975156">
    <property type="protein sequence ID" value="KAF1813087.1"/>
    <property type="molecule type" value="Genomic_DNA"/>
</dbReference>
<evidence type="ECO:0000313" key="4">
    <source>
        <dbReference type="Proteomes" id="UP000504638"/>
    </source>
</evidence>
<name>A0A6G1G4T6_9PEZI</name>
<feature type="compositionally biased region" description="Acidic residues" evidence="1">
    <location>
        <begin position="442"/>
        <end position="461"/>
    </location>
</feature>
<dbReference type="InterPro" id="IPR057678">
    <property type="entry name" value="DUF7918"/>
</dbReference>
<reference evidence="5" key="2">
    <citation type="submission" date="2020-04" db="EMBL/GenBank/DDBJ databases">
        <authorList>
            <consortium name="NCBI Genome Project"/>
        </authorList>
    </citation>
    <scope>NUCLEOTIDE SEQUENCE</scope>
    <source>
        <strain evidence="5">CBS 781.70</strain>
    </source>
</reference>
<protein>
    <recommendedName>
        <fullName evidence="2">DUF7918 domain-containing protein</fullName>
    </recommendedName>
</protein>
<accession>A0A6G1G4T6</accession>
<feature type="region of interest" description="Disordered" evidence="1">
    <location>
        <begin position="380"/>
        <end position="480"/>
    </location>
</feature>
<gene>
    <name evidence="3 5" type="ORF">P152DRAFT_435544</name>
</gene>
<feature type="region of interest" description="Disordered" evidence="1">
    <location>
        <begin position="512"/>
        <end position="538"/>
    </location>
</feature>
<dbReference type="Proteomes" id="UP000504638">
    <property type="component" value="Unplaced"/>
</dbReference>
<dbReference type="AlphaFoldDB" id="A0A6G1G4T6"/>
<feature type="compositionally biased region" description="Polar residues" evidence="1">
    <location>
        <begin position="529"/>
        <end position="538"/>
    </location>
</feature>
<organism evidence="3">
    <name type="scientific">Eremomyces bilateralis CBS 781.70</name>
    <dbReference type="NCBI Taxonomy" id="1392243"/>
    <lineage>
        <taxon>Eukaryota</taxon>
        <taxon>Fungi</taxon>
        <taxon>Dikarya</taxon>
        <taxon>Ascomycota</taxon>
        <taxon>Pezizomycotina</taxon>
        <taxon>Dothideomycetes</taxon>
        <taxon>Dothideomycetes incertae sedis</taxon>
        <taxon>Eremomycetales</taxon>
        <taxon>Eremomycetaceae</taxon>
        <taxon>Eremomyces</taxon>
    </lineage>
</organism>
<evidence type="ECO:0000313" key="5">
    <source>
        <dbReference type="RefSeq" id="XP_033534718.1"/>
    </source>
</evidence>
<reference evidence="3 5" key="1">
    <citation type="submission" date="2020-01" db="EMBL/GenBank/DDBJ databases">
        <authorList>
            <consortium name="DOE Joint Genome Institute"/>
            <person name="Haridas S."/>
            <person name="Albert R."/>
            <person name="Binder M."/>
            <person name="Bloem J."/>
            <person name="Labutti K."/>
            <person name="Salamov A."/>
            <person name="Andreopoulos B."/>
            <person name="Baker S.E."/>
            <person name="Barry K."/>
            <person name="Bills G."/>
            <person name="Bluhm B.H."/>
            <person name="Cannon C."/>
            <person name="Castanera R."/>
            <person name="Culley D.E."/>
            <person name="Daum C."/>
            <person name="Ezra D."/>
            <person name="Gonzalez J.B."/>
            <person name="Henrissat B."/>
            <person name="Kuo A."/>
            <person name="Liang C."/>
            <person name="Lipzen A."/>
            <person name="Lutzoni F."/>
            <person name="Magnuson J."/>
            <person name="Mondo S."/>
            <person name="Nolan M."/>
            <person name="Ohm R."/>
            <person name="Pangilinan J."/>
            <person name="Park H.-J."/>
            <person name="Ramirez L."/>
            <person name="Alfaro M."/>
            <person name="Sun H."/>
            <person name="Tritt A."/>
            <person name="Yoshinaga Y."/>
            <person name="Zwiers L.-H."/>
            <person name="Turgeon B.G."/>
            <person name="Goodwin S.B."/>
            <person name="Spatafora J.W."/>
            <person name="Crous P.W."/>
            <person name="Grigoriev I.V."/>
        </authorList>
    </citation>
    <scope>NUCLEOTIDE SEQUENCE</scope>
    <source>
        <strain evidence="3 5">CBS 781.70</strain>
    </source>
</reference>
<evidence type="ECO:0000259" key="2">
    <source>
        <dbReference type="Pfam" id="PF25534"/>
    </source>
</evidence>
<feature type="compositionally biased region" description="Low complexity" evidence="1">
    <location>
        <begin position="386"/>
        <end position="397"/>
    </location>
</feature>
<sequence length="609" mass="66615">MPCFLGLAVSVHTPDGPLPEYSIQRQTKHRRITAYIPVPPPTIPKDSTTNRPEQSKFMISITLLTPGQTVPYSTPKPTADNPYPRPKLVSGLPGYGEKSTPSSGPAVGPYVPITSNPNETIAAYIYFDGRPKEEVATLLRRGEETWVNSRWVSIPESEGGGLAERDFIFREVGLERWLNGLDLEGKDKDRAAKIERRRQRLERKRREKQERREKIKQEEQGDGDGMDSMDLGLGLESFIESRRKKLKERNGVLRYGEDTSAPVEALSDDDAIFTSNSDSDDDPPVPEAAGQIKVALFRVLASGEIKRGEYSPQFDVHDDEEGQSQGGENSEADVDHTTSFAKPKALDPKSISTQTVTGIDPSDRPYAVFTFLYRGQRQLQKMGILPTSTPSKATAPSSKRRSQVDFGDLKPLNKKTGTKNFAGYRDSHAKPSIPGKNGAKDDDMESDEDEDDQDEDEDDEKDPQPDLLSPEDAARLEGVSEGVRKIKLKRQHSAEPVATSLDATSTTVNIEPISGAQSADKEKVAGSPTVGNGTLGPTTAATKLAEESTDVAGSPFKRQRASISDAGAAGIVDDIETTTPLTFEKILPKEPTKPLTQTGTDIEPVDEEL</sequence>
<feature type="domain" description="DUF7918" evidence="2">
    <location>
        <begin position="278"/>
        <end position="388"/>
    </location>
</feature>
<dbReference type="OrthoDB" id="5400327at2759"/>
<dbReference type="PANTHER" id="PTHR36223">
    <property type="entry name" value="BETA-LACTAMASE-TYPE TRANSPEPTIDASE FOLD DOMAIN CONTAINING PROTEIN"/>
    <property type="match status" value="1"/>
</dbReference>
<keyword evidence="4" id="KW-1185">Reference proteome</keyword>
<evidence type="ECO:0000313" key="3">
    <source>
        <dbReference type="EMBL" id="KAF1813087.1"/>
    </source>
</evidence>